<evidence type="ECO:0000313" key="2">
    <source>
        <dbReference type="Proteomes" id="UP000177481"/>
    </source>
</evidence>
<accession>A0A1F5EC69</accession>
<protein>
    <recommendedName>
        <fullName evidence="3">PEGA domain-containing protein</fullName>
    </recommendedName>
</protein>
<dbReference type="Proteomes" id="UP000177481">
    <property type="component" value="Unassembled WGS sequence"/>
</dbReference>
<proteinExistence type="predicted"/>
<evidence type="ECO:0000313" key="1">
    <source>
        <dbReference type="EMBL" id="OGD64866.1"/>
    </source>
</evidence>
<name>A0A1F5EC69_9BACT</name>
<dbReference type="EMBL" id="MEZX01000002">
    <property type="protein sequence ID" value="OGD64866.1"/>
    <property type="molecule type" value="Genomic_DNA"/>
</dbReference>
<reference evidence="1 2" key="1">
    <citation type="journal article" date="2016" name="Nat. Commun.">
        <title>Thousands of microbial genomes shed light on interconnected biogeochemical processes in an aquifer system.</title>
        <authorList>
            <person name="Anantharaman K."/>
            <person name="Brown C.T."/>
            <person name="Hug L.A."/>
            <person name="Sharon I."/>
            <person name="Castelle C.J."/>
            <person name="Probst A.J."/>
            <person name="Thomas B.C."/>
            <person name="Singh A."/>
            <person name="Wilkins M.J."/>
            <person name="Karaoz U."/>
            <person name="Brodie E.L."/>
            <person name="Williams K.H."/>
            <person name="Hubbard S.S."/>
            <person name="Banfield J.F."/>
        </authorList>
    </citation>
    <scope>NUCLEOTIDE SEQUENCE [LARGE SCALE GENOMIC DNA]</scope>
</reference>
<organism evidence="1 2">
    <name type="scientific">Candidatus Berkelbacteria bacterium RIFCSPLOWO2_01_FULL_50_28</name>
    <dbReference type="NCBI Taxonomy" id="1797471"/>
    <lineage>
        <taxon>Bacteria</taxon>
        <taxon>Candidatus Berkelbacteria</taxon>
    </lineage>
</organism>
<dbReference type="AlphaFoldDB" id="A0A1F5EC69"/>
<sequence>MRGTDRNTLITMMIGLLGIVAFFILSSAAIVWASGLRFNPQTWGFEKTVLVAIEGDLKSVAIKVNNQLISRSLPVRLRNLLPGRYDVEIFKPKFQSYRRVFQLSENQVGIIRDPTLIASSPLTTPYRQRISYSDEVRFDSGLTETNNELRDQGVLVSRFSSPVIQAHRYNNGYLYQLGRQLRLAFPEEVQDFFVYDLKSDRYAPLRVEESTWQIIVLDGKQTQLINLTLPR</sequence>
<comment type="caution">
    <text evidence="1">The sequence shown here is derived from an EMBL/GenBank/DDBJ whole genome shotgun (WGS) entry which is preliminary data.</text>
</comment>
<gene>
    <name evidence="1" type="ORF">A3A71_02355</name>
</gene>
<evidence type="ECO:0008006" key="3">
    <source>
        <dbReference type="Google" id="ProtNLM"/>
    </source>
</evidence>